<dbReference type="CDD" id="cd02440">
    <property type="entry name" value="AdoMet_MTases"/>
    <property type="match status" value="1"/>
</dbReference>
<dbReference type="Proteomes" id="UP001235094">
    <property type="component" value="Unassembled WGS sequence"/>
</dbReference>
<evidence type="ECO:0000256" key="2">
    <source>
        <dbReference type="ARBA" id="ARBA00022679"/>
    </source>
</evidence>
<dbReference type="PANTHER" id="PTHR43861:SF1">
    <property type="entry name" value="TRANS-ACONITATE 2-METHYLTRANSFERASE"/>
    <property type="match status" value="1"/>
</dbReference>
<keyword evidence="2" id="KW-0808">Transferase</keyword>
<sequence>MQQQDPLYTDAALVAFYDAENDWGEDRACCAALARGVGSVLDLGCGTGAFLAGIAAPVRVGVDPARAMLDVARARPGGESVEWIEADARHLDLGRRFDLIVMTGHAFQVFLDAHDQRAALAAIARHLAPGGRFIFDSRNPACREWEEWQPHNSRRRIDHPQHGAVEAWNAAEHAAASGIVTYQTFYRLADGRELSASSRIRFTERAELAGRLAEAGLAVERWLGDWTGRPFTETAPEIIALGHLAAGGRADPGPAYEGA</sequence>
<comment type="caution">
    <text evidence="4">The sequence shown here is derived from an EMBL/GenBank/DDBJ whole genome shotgun (WGS) entry which is preliminary data.</text>
</comment>
<dbReference type="EMBL" id="JAUSVR010000002">
    <property type="protein sequence ID" value="MDQ0510182.1"/>
    <property type="molecule type" value="Genomic_DNA"/>
</dbReference>
<dbReference type="Pfam" id="PF13649">
    <property type="entry name" value="Methyltransf_25"/>
    <property type="match status" value="1"/>
</dbReference>
<dbReference type="RefSeq" id="WP_306888927.1">
    <property type="nucleotide sequence ID" value="NZ_JAUSVR010000002.1"/>
</dbReference>
<evidence type="ECO:0000256" key="1">
    <source>
        <dbReference type="ARBA" id="ARBA00022603"/>
    </source>
</evidence>
<dbReference type="PANTHER" id="PTHR43861">
    <property type="entry name" value="TRANS-ACONITATE 2-METHYLTRANSFERASE-RELATED"/>
    <property type="match status" value="1"/>
</dbReference>
<keyword evidence="1 4" id="KW-0489">Methyltransferase</keyword>
<accession>A0ABU0LNC6</accession>
<evidence type="ECO:0000259" key="3">
    <source>
        <dbReference type="Pfam" id="PF13649"/>
    </source>
</evidence>
<keyword evidence="5" id="KW-1185">Reference proteome</keyword>
<protein>
    <submittedName>
        <fullName evidence="4">SAM-dependent methyltransferase</fullName>
    </submittedName>
</protein>
<dbReference type="GO" id="GO:0032259">
    <property type="term" value="P:methylation"/>
    <property type="evidence" value="ECO:0007669"/>
    <property type="project" value="UniProtKB-KW"/>
</dbReference>
<name>A0ABU0LNC6_9HYPH</name>
<dbReference type="GO" id="GO:0008168">
    <property type="term" value="F:methyltransferase activity"/>
    <property type="evidence" value="ECO:0007669"/>
    <property type="project" value="UniProtKB-KW"/>
</dbReference>
<proteinExistence type="predicted"/>
<feature type="domain" description="Methyltransferase" evidence="3">
    <location>
        <begin position="40"/>
        <end position="131"/>
    </location>
</feature>
<reference evidence="4 5" key="1">
    <citation type="submission" date="2023-07" db="EMBL/GenBank/DDBJ databases">
        <title>Genomic Encyclopedia of Type Strains, Phase IV (KMG-IV): sequencing the most valuable type-strain genomes for metagenomic binning, comparative biology and taxonomic classification.</title>
        <authorList>
            <person name="Goeker M."/>
        </authorList>
    </citation>
    <scope>NUCLEOTIDE SEQUENCE [LARGE SCALE GENOMIC DNA]</scope>
    <source>
        <strain evidence="4 5">DSM 15561</strain>
    </source>
</reference>
<dbReference type="Gene3D" id="3.40.50.150">
    <property type="entry name" value="Vaccinia Virus protein VP39"/>
    <property type="match status" value="1"/>
</dbReference>
<evidence type="ECO:0000313" key="4">
    <source>
        <dbReference type="EMBL" id="MDQ0510182.1"/>
    </source>
</evidence>
<dbReference type="InterPro" id="IPR029063">
    <property type="entry name" value="SAM-dependent_MTases_sf"/>
</dbReference>
<gene>
    <name evidence="4" type="ORF">QOZ99_001063</name>
</gene>
<organism evidence="4 5">
    <name type="scientific">Ancylobacter amanitiformis</name>
    <dbReference type="NCBI Taxonomy" id="217069"/>
    <lineage>
        <taxon>Bacteria</taxon>
        <taxon>Pseudomonadati</taxon>
        <taxon>Pseudomonadota</taxon>
        <taxon>Alphaproteobacteria</taxon>
        <taxon>Hyphomicrobiales</taxon>
        <taxon>Xanthobacteraceae</taxon>
        <taxon>Ancylobacter</taxon>
    </lineage>
</organism>
<evidence type="ECO:0000313" key="5">
    <source>
        <dbReference type="Proteomes" id="UP001235094"/>
    </source>
</evidence>
<dbReference type="SUPFAM" id="SSF53335">
    <property type="entry name" value="S-adenosyl-L-methionine-dependent methyltransferases"/>
    <property type="match status" value="1"/>
</dbReference>
<dbReference type="Gene3D" id="2.20.130.10">
    <property type="entry name" value="CAC2371-like domains"/>
    <property type="match status" value="1"/>
</dbReference>
<dbReference type="InterPro" id="IPR041698">
    <property type="entry name" value="Methyltransf_25"/>
</dbReference>